<dbReference type="AlphaFoldDB" id="A0A0F9FDZ4"/>
<protein>
    <submittedName>
        <fullName evidence="1">Uncharacterized protein</fullName>
    </submittedName>
</protein>
<reference evidence="1" key="1">
    <citation type="journal article" date="2015" name="Nature">
        <title>Complex archaea that bridge the gap between prokaryotes and eukaryotes.</title>
        <authorList>
            <person name="Spang A."/>
            <person name="Saw J.H."/>
            <person name="Jorgensen S.L."/>
            <person name="Zaremba-Niedzwiedzka K."/>
            <person name="Martijn J."/>
            <person name="Lind A.E."/>
            <person name="van Eijk R."/>
            <person name="Schleper C."/>
            <person name="Guy L."/>
            <person name="Ettema T.J."/>
        </authorList>
    </citation>
    <scope>NUCLEOTIDE SEQUENCE</scope>
</reference>
<sequence length="63" mass="7456">MDRRRTYYCVPSIMLKWLVIEHVEKLDREDNWKTLTHKGIAECPCEADAKNIVSALEKTKKSY</sequence>
<evidence type="ECO:0000313" key="1">
    <source>
        <dbReference type="EMBL" id="KKL84624.1"/>
    </source>
</evidence>
<name>A0A0F9FDZ4_9ZZZZ</name>
<comment type="caution">
    <text evidence="1">The sequence shown here is derived from an EMBL/GenBank/DDBJ whole genome shotgun (WGS) entry which is preliminary data.</text>
</comment>
<proteinExistence type="predicted"/>
<dbReference type="EMBL" id="LAZR01021649">
    <property type="protein sequence ID" value="KKL84624.1"/>
    <property type="molecule type" value="Genomic_DNA"/>
</dbReference>
<gene>
    <name evidence="1" type="ORF">LCGC14_1962810</name>
</gene>
<organism evidence="1">
    <name type="scientific">marine sediment metagenome</name>
    <dbReference type="NCBI Taxonomy" id="412755"/>
    <lineage>
        <taxon>unclassified sequences</taxon>
        <taxon>metagenomes</taxon>
        <taxon>ecological metagenomes</taxon>
    </lineage>
</organism>
<accession>A0A0F9FDZ4</accession>